<keyword evidence="2" id="KW-0812">Transmembrane</keyword>
<feature type="compositionally biased region" description="Low complexity" evidence="1">
    <location>
        <begin position="164"/>
        <end position="175"/>
    </location>
</feature>
<feature type="transmembrane region" description="Helical" evidence="2">
    <location>
        <begin position="21"/>
        <end position="41"/>
    </location>
</feature>
<sequence length="192" mass="21080">MAGPKFRYMPNQKVERNIQTSLIFISIYAVITTKTISGVALPRRCPSATARLATDGKLCASEIYGVADNVNGTAARFVNPSFNRLNLFGLRGGYMYYSHGCRQLHISFFLIYEAVERRGHSVSTHSLRLPLLSLSPSKAITGGVTPRREPDGFTVQSKALPAHRISSSFRPPSSILTDSRRISPSSSESNDT</sequence>
<evidence type="ECO:0000313" key="4">
    <source>
        <dbReference type="Proteomes" id="UP000824890"/>
    </source>
</evidence>
<feature type="non-terminal residue" evidence="3">
    <location>
        <position position="192"/>
    </location>
</feature>
<name>A0ABQ8ELK6_BRANA</name>
<proteinExistence type="predicted"/>
<evidence type="ECO:0000313" key="3">
    <source>
        <dbReference type="EMBL" id="KAH0942474.1"/>
    </source>
</evidence>
<gene>
    <name evidence="3" type="ORF">HID58_002111</name>
</gene>
<keyword evidence="4" id="KW-1185">Reference proteome</keyword>
<dbReference type="EMBL" id="JAGKQM010000001">
    <property type="protein sequence ID" value="KAH0942474.1"/>
    <property type="molecule type" value="Genomic_DNA"/>
</dbReference>
<reference evidence="3 4" key="1">
    <citation type="submission" date="2021-05" db="EMBL/GenBank/DDBJ databases">
        <title>Genome Assembly of Synthetic Allotetraploid Brassica napus Reveals Homoeologous Exchanges between Subgenomes.</title>
        <authorList>
            <person name="Davis J.T."/>
        </authorList>
    </citation>
    <scope>NUCLEOTIDE SEQUENCE [LARGE SCALE GENOMIC DNA]</scope>
    <source>
        <strain evidence="4">cv. Da-Ae</strain>
        <tissue evidence="3">Seedling</tissue>
    </source>
</reference>
<keyword evidence="2" id="KW-1133">Transmembrane helix</keyword>
<feature type="compositionally biased region" description="Low complexity" evidence="1">
    <location>
        <begin position="182"/>
        <end position="192"/>
    </location>
</feature>
<organism evidence="3 4">
    <name type="scientific">Brassica napus</name>
    <name type="common">Rape</name>
    <dbReference type="NCBI Taxonomy" id="3708"/>
    <lineage>
        <taxon>Eukaryota</taxon>
        <taxon>Viridiplantae</taxon>
        <taxon>Streptophyta</taxon>
        <taxon>Embryophyta</taxon>
        <taxon>Tracheophyta</taxon>
        <taxon>Spermatophyta</taxon>
        <taxon>Magnoliopsida</taxon>
        <taxon>eudicotyledons</taxon>
        <taxon>Gunneridae</taxon>
        <taxon>Pentapetalae</taxon>
        <taxon>rosids</taxon>
        <taxon>malvids</taxon>
        <taxon>Brassicales</taxon>
        <taxon>Brassicaceae</taxon>
        <taxon>Brassiceae</taxon>
        <taxon>Brassica</taxon>
    </lineage>
</organism>
<evidence type="ECO:0000256" key="1">
    <source>
        <dbReference type="SAM" id="MobiDB-lite"/>
    </source>
</evidence>
<comment type="caution">
    <text evidence="3">The sequence shown here is derived from an EMBL/GenBank/DDBJ whole genome shotgun (WGS) entry which is preliminary data.</text>
</comment>
<protein>
    <submittedName>
        <fullName evidence="3">Uncharacterized protein</fullName>
    </submittedName>
</protein>
<keyword evidence="2" id="KW-0472">Membrane</keyword>
<accession>A0ABQ8ELK6</accession>
<evidence type="ECO:0000256" key="2">
    <source>
        <dbReference type="SAM" id="Phobius"/>
    </source>
</evidence>
<feature type="region of interest" description="Disordered" evidence="1">
    <location>
        <begin position="143"/>
        <end position="192"/>
    </location>
</feature>
<dbReference type="Proteomes" id="UP000824890">
    <property type="component" value="Unassembled WGS sequence"/>
</dbReference>